<name>A0A6I3T4B2_9BURK</name>
<reference evidence="4" key="2">
    <citation type="journal article" date="2019" name="Int. J. Syst. Evol. Microbiol.">
        <title>The Global Catalogue of Microorganisms (GCM) 10K type strain sequencing project: providing services to taxonomists for standard genome sequencing and annotation.</title>
        <authorList>
            <consortium name="The Broad Institute Genomics Platform"/>
            <consortium name="The Broad Institute Genome Sequencing Center for Infectious Disease"/>
            <person name="Wu L."/>
            <person name="Ma J."/>
        </authorList>
    </citation>
    <scope>NUCLEOTIDE SEQUENCE [LARGE SCALE GENOMIC DNA]</scope>
    <source>
        <strain evidence="4">CGMCC 1.15931</strain>
    </source>
</reference>
<organism evidence="2 3">
    <name type="scientific">Pseudoduganella buxea</name>
    <dbReference type="NCBI Taxonomy" id="1949069"/>
    <lineage>
        <taxon>Bacteria</taxon>
        <taxon>Pseudomonadati</taxon>
        <taxon>Pseudomonadota</taxon>
        <taxon>Betaproteobacteria</taxon>
        <taxon>Burkholderiales</taxon>
        <taxon>Oxalobacteraceae</taxon>
        <taxon>Telluria group</taxon>
        <taxon>Pseudoduganella</taxon>
    </lineage>
</organism>
<evidence type="ECO:0000313" key="3">
    <source>
        <dbReference type="Proteomes" id="UP000430634"/>
    </source>
</evidence>
<evidence type="ECO:0000313" key="1">
    <source>
        <dbReference type="EMBL" id="GGC21965.1"/>
    </source>
</evidence>
<reference evidence="1" key="4">
    <citation type="submission" date="2024-05" db="EMBL/GenBank/DDBJ databases">
        <authorList>
            <person name="Sun Q."/>
            <person name="Zhou Y."/>
        </authorList>
    </citation>
    <scope>NUCLEOTIDE SEQUENCE</scope>
    <source>
        <strain evidence="1">CGMCC 1.15931</strain>
    </source>
</reference>
<dbReference type="AlphaFoldDB" id="A0A6I3T4B2"/>
<keyword evidence="4" id="KW-1185">Reference proteome</keyword>
<sequence>MCRASLFRAVGPDELADIRRLGYLRNPPGIVVKYFAVTRAQAIWFARQAVAAFGDPPYAIIQVETVVSYLPKISVDRGIRIVVLDDNDLAGLKPRIIRYNVA</sequence>
<evidence type="ECO:0000313" key="4">
    <source>
        <dbReference type="Proteomes" id="UP000622638"/>
    </source>
</evidence>
<dbReference type="EMBL" id="BMKG01000031">
    <property type="protein sequence ID" value="GGC21965.1"/>
    <property type="molecule type" value="Genomic_DNA"/>
</dbReference>
<dbReference type="Proteomes" id="UP000430634">
    <property type="component" value="Unassembled WGS sequence"/>
</dbReference>
<gene>
    <name evidence="1" type="ORF">GCM10011572_49280</name>
    <name evidence="2" type="ORF">GM672_26925</name>
</gene>
<protein>
    <submittedName>
        <fullName evidence="2">Uncharacterized protein</fullName>
    </submittedName>
</protein>
<proteinExistence type="predicted"/>
<dbReference type="RefSeq" id="WP_155473582.1">
    <property type="nucleotide sequence ID" value="NZ_BMKG01000031.1"/>
</dbReference>
<dbReference type="OrthoDB" id="8759498at2"/>
<reference evidence="1" key="1">
    <citation type="journal article" date="2014" name="Int. J. Syst. Evol. Microbiol.">
        <title>Complete genome of a new Firmicutes species belonging to the dominant human colonic microbiota ('Ruminococcus bicirculans') reveals two chromosomes and a selective capacity to utilize plant glucans.</title>
        <authorList>
            <consortium name="NISC Comparative Sequencing Program"/>
            <person name="Wegmann U."/>
            <person name="Louis P."/>
            <person name="Goesmann A."/>
            <person name="Henrissat B."/>
            <person name="Duncan S.H."/>
            <person name="Flint H.J."/>
        </authorList>
    </citation>
    <scope>NUCLEOTIDE SEQUENCE</scope>
    <source>
        <strain evidence="1">CGMCC 1.15931</strain>
    </source>
</reference>
<reference evidence="2 3" key="3">
    <citation type="submission" date="2019-11" db="EMBL/GenBank/DDBJ databases">
        <title>Type strains purchased from KCTC, JCM and DSMZ.</title>
        <authorList>
            <person name="Lu H."/>
        </authorList>
    </citation>
    <scope>NUCLEOTIDE SEQUENCE [LARGE SCALE GENOMIC DNA]</scope>
    <source>
        <strain evidence="2 3">KCTC 52429</strain>
    </source>
</reference>
<comment type="caution">
    <text evidence="2">The sequence shown here is derived from an EMBL/GenBank/DDBJ whole genome shotgun (WGS) entry which is preliminary data.</text>
</comment>
<evidence type="ECO:0000313" key="2">
    <source>
        <dbReference type="EMBL" id="MTV56361.1"/>
    </source>
</evidence>
<dbReference type="EMBL" id="WNKZ01000165">
    <property type="protein sequence ID" value="MTV56361.1"/>
    <property type="molecule type" value="Genomic_DNA"/>
</dbReference>
<accession>A0A6I3T4B2</accession>
<dbReference type="Proteomes" id="UP000622638">
    <property type="component" value="Unassembled WGS sequence"/>
</dbReference>